<organism evidence="1 2">
    <name type="scientific">Hyalomma asiaticum</name>
    <name type="common">Tick</name>
    <dbReference type="NCBI Taxonomy" id="266040"/>
    <lineage>
        <taxon>Eukaryota</taxon>
        <taxon>Metazoa</taxon>
        <taxon>Ecdysozoa</taxon>
        <taxon>Arthropoda</taxon>
        <taxon>Chelicerata</taxon>
        <taxon>Arachnida</taxon>
        <taxon>Acari</taxon>
        <taxon>Parasitiformes</taxon>
        <taxon>Ixodida</taxon>
        <taxon>Ixodoidea</taxon>
        <taxon>Ixodidae</taxon>
        <taxon>Hyalomminae</taxon>
        <taxon>Hyalomma</taxon>
    </lineage>
</organism>
<sequence>MKSARAGPTQRDAPKCRKTLGGEAAEGDPLHFRKDPADLGGPRPAYQAGCVPGPTGTHTTPADRLLPVARVRARECAGVWAADSCGPAQTTVREHPWVQHRHG</sequence>
<keyword evidence="2" id="KW-1185">Reference proteome</keyword>
<accession>A0ACB7TEN3</accession>
<evidence type="ECO:0000313" key="2">
    <source>
        <dbReference type="Proteomes" id="UP000821845"/>
    </source>
</evidence>
<dbReference type="Proteomes" id="UP000821845">
    <property type="component" value="Chromosome 1"/>
</dbReference>
<proteinExistence type="predicted"/>
<reference evidence="1" key="1">
    <citation type="submission" date="2020-05" db="EMBL/GenBank/DDBJ databases">
        <title>Large-scale comparative analyses of tick genomes elucidate their genetic diversity and vector capacities.</title>
        <authorList>
            <person name="Jia N."/>
            <person name="Wang J."/>
            <person name="Shi W."/>
            <person name="Du L."/>
            <person name="Sun Y."/>
            <person name="Zhan W."/>
            <person name="Jiang J."/>
            <person name="Wang Q."/>
            <person name="Zhang B."/>
            <person name="Ji P."/>
            <person name="Sakyi L.B."/>
            <person name="Cui X."/>
            <person name="Yuan T."/>
            <person name="Jiang B."/>
            <person name="Yang W."/>
            <person name="Lam T.T.-Y."/>
            <person name="Chang Q."/>
            <person name="Ding S."/>
            <person name="Wang X."/>
            <person name="Zhu J."/>
            <person name="Ruan X."/>
            <person name="Zhao L."/>
            <person name="Wei J."/>
            <person name="Que T."/>
            <person name="Du C."/>
            <person name="Cheng J."/>
            <person name="Dai P."/>
            <person name="Han X."/>
            <person name="Huang E."/>
            <person name="Gao Y."/>
            <person name="Liu J."/>
            <person name="Shao H."/>
            <person name="Ye R."/>
            <person name="Li L."/>
            <person name="Wei W."/>
            <person name="Wang X."/>
            <person name="Wang C."/>
            <person name="Yang T."/>
            <person name="Huo Q."/>
            <person name="Li W."/>
            <person name="Guo W."/>
            <person name="Chen H."/>
            <person name="Zhou L."/>
            <person name="Ni X."/>
            <person name="Tian J."/>
            <person name="Zhou Y."/>
            <person name="Sheng Y."/>
            <person name="Liu T."/>
            <person name="Pan Y."/>
            <person name="Xia L."/>
            <person name="Li J."/>
            <person name="Zhao F."/>
            <person name="Cao W."/>
        </authorList>
    </citation>
    <scope>NUCLEOTIDE SEQUENCE</scope>
    <source>
        <strain evidence="1">Hyas-2018</strain>
    </source>
</reference>
<gene>
    <name evidence="1" type="ORF">HPB50_004593</name>
</gene>
<comment type="caution">
    <text evidence="1">The sequence shown here is derived from an EMBL/GenBank/DDBJ whole genome shotgun (WGS) entry which is preliminary data.</text>
</comment>
<evidence type="ECO:0000313" key="1">
    <source>
        <dbReference type="EMBL" id="KAH6944711.1"/>
    </source>
</evidence>
<protein>
    <submittedName>
        <fullName evidence="1">Uncharacterized protein</fullName>
    </submittedName>
</protein>
<name>A0ACB7TEN3_HYAAI</name>
<dbReference type="EMBL" id="CM023481">
    <property type="protein sequence ID" value="KAH6944711.1"/>
    <property type="molecule type" value="Genomic_DNA"/>
</dbReference>